<gene>
    <name evidence="14" type="ORF">SAMN04487772_1238</name>
</gene>
<dbReference type="PANTHER" id="PTHR42713">
    <property type="entry name" value="HISTIDINE KINASE-RELATED"/>
    <property type="match status" value="1"/>
</dbReference>
<dbReference type="Gene3D" id="3.40.50.2300">
    <property type="match status" value="1"/>
</dbReference>
<dbReference type="Proteomes" id="UP000199800">
    <property type="component" value="Unassembled WGS sequence"/>
</dbReference>
<dbReference type="Pfam" id="PF00072">
    <property type="entry name" value="Response_reg"/>
    <property type="match status" value="1"/>
</dbReference>
<dbReference type="PRINTS" id="PR00032">
    <property type="entry name" value="HTHARAC"/>
</dbReference>
<evidence type="ECO:0000256" key="6">
    <source>
        <dbReference type="ARBA" id="ARBA00023015"/>
    </source>
</evidence>
<dbReference type="CDD" id="cd17536">
    <property type="entry name" value="REC_YesN-like"/>
    <property type="match status" value="1"/>
</dbReference>
<organism evidence="14 15">
    <name type="scientific">[Clostridium] polysaccharolyticum</name>
    <dbReference type="NCBI Taxonomy" id="29364"/>
    <lineage>
        <taxon>Bacteria</taxon>
        <taxon>Bacillati</taxon>
        <taxon>Bacillota</taxon>
        <taxon>Clostridia</taxon>
        <taxon>Lachnospirales</taxon>
        <taxon>Lachnospiraceae</taxon>
    </lineage>
</organism>
<dbReference type="SMART" id="SM00342">
    <property type="entry name" value="HTH_ARAC"/>
    <property type="match status" value="1"/>
</dbReference>
<evidence type="ECO:0000259" key="13">
    <source>
        <dbReference type="PROSITE" id="PS50110"/>
    </source>
</evidence>
<evidence type="ECO:0000259" key="12">
    <source>
        <dbReference type="PROSITE" id="PS01124"/>
    </source>
</evidence>
<dbReference type="PANTHER" id="PTHR42713:SF3">
    <property type="entry name" value="TRANSCRIPTIONAL REGULATORY PROTEIN HPTR"/>
    <property type="match status" value="1"/>
</dbReference>
<dbReference type="InterPro" id="IPR001789">
    <property type="entry name" value="Sig_transdc_resp-reg_receiver"/>
</dbReference>
<dbReference type="InterPro" id="IPR018060">
    <property type="entry name" value="HTH_AraC"/>
</dbReference>
<evidence type="ECO:0000256" key="3">
    <source>
        <dbReference type="ARBA" id="ARBA00022490"/>
    </source>
</evidence>
<accession>A0A1I0EPV5</accession>
<keyword evidence="15" id="KW-1185">Reference proteome</keyword>
<dbReference type="EMBL" id="FOHN01000023">
    <property type="protein sequence ID" value="SET46620.1"/>
    <property type="molecule type" value="Genomic_DNA"/>
</dbReference>
<dbReference type="InterPro" id="IPR020449">
    <property type="entry name" value="Tscrpt_reg_AraC-type_HTH"/>
</dbReference>
<evidence type="ECO:0000256" key="7">
    <source>
        <dbReference type="ARBA" id="ARBA00023125"/>
    </source>
</evidence>
<evidence type="ECO:0000313" key="14">
    <source>
        <dbReference type="EMBL" id="SET46620.1"/>
    </source>
</evidence>
<dbReference type="SUPFAM" id="SSF46689">
    <property type="entry name" value="Homeodomain-like"/>
    <property type="match status" value="2"/>
</dbReference>
<sequence length="520" mass="61244">MYTILIADDESIIRQGLKYIIDWNSFGFSIMGEASNGAEALNEILSKSPDLVLLDIRMPKLSGLEVVCEARKQGYQGKVIILSGFSDFNYAKEAIAYGVQYYLTKPIEEEELESIVSEMAKQLESEQRQKEIMENYLEKAKENILKDLFHRSFKETNYNLTDLNMTAHIYQVLIYEKYSHSQDAVSYSFSDLLRVTNKNNNSFDFIDLEEKQIILLKGDYAILRFQDFLSRYHQVLKPQEGSPLDSIFIAYGRSVSELTDIYLSYEDACHLMERRFFCEHKQHTLGYEELLDLPNGQFELSEKLLQEYSDKLVNYIQAFHKHQVNEVLSTLFKKLYRSNNTPLRIKQFMIDLYLMVKEKVYHLYNKSDIPFLPNGTIIEEFNKKYYLYEIIDLFQAQCEMIIRSIGDTSHENIIDNIIHYIKHNYMNNMKLETIAPLFGYNSSYLGKIFNKKMGMNFNSYVDSIRIEKSKELLEHETLKVYEVAARVGYQNVDYFHMKFKKYMNMSPAEYRKKARNFSNT</sequence>
<dbReference type="SUPFAM" id="SSF52172">
    <property type="entry name" value="CheY-like"/>
    <property type="match status" value="1"/>
</dbReference>
<evidence type="ECO:0000256" key="11">
    <source>
        <dbReference type="SAM" id="Coils"/>
    </source>
</evidence>
<feature type="modified residue" description="4-aspartylphosphate" evidence="10">
    <location>
        <position position="55"/>
    </location>
</feature>
<dbReference type="RefSeq" id="WP_092478588.1">
    <property type="nucleotide sequence ID" value="NZ_FOHN01000023.1"/>
</dbReference>
<keyword evidence="3" id="KW-0963">Cytoplasm</keyword>
<proteinExistence type="predicted"/>
<dbReference type="InterPro" id="IPR009057">
    <property type="entry name" value="Homeodomain-like_sf"/>
</dbReference>
<protein>
    <recommendedName>
        <fullName evidence="2">Stage 0 sporulation protein A homolog</fullName>
    </recommendedName>
</protein>
<keyword evidence="6" id="KW-0805">Transcription regulation</keyword>
<feature type="domain" description="HTH araC/xylS-type" evidence="12">
    <location>
        <begin position="415"/>
        <end position="513"/>
    </location>
</feature>
<dbReference type="PROSITE" id="PS01124">
    <property type="entry name" value="HTH_ARAC_FAMILY_2"/>
    <property type="match status" value="1"/>
</dbReference>
<dbReference type="AlphaFoldDB" id="A0A1I0EPV5"/>
<keyword evidence="11" id="KW-0175">Coiled coil</keyword>
<comment type="subcellular location">
    <subcellularLocation>
        <location evidence="1">Cytoplasm</location>
    </subcellularLocation>
</comment>
<reference evidence="14 15" key="1">
    <citation type="submission" date="2016-10" db="EMBL/GenBank/DDBJ databases">
        <authorList>
            <person name="de Groot N.N."/>
        </authorList>
    </citation>
    <scope>NUCLEOTIDE SEQUENCE [LARGE SCALE GENOMIC DNA]</scope>
    <source>
        <strain evidence="14 15">DSM 1801</strain>
    </source>
</reference>
<dbReference type="SMART" id="SM00448">
    <property type="entry name" value="REC"/>
    <property type="match status" value="1"/>
</dbReference>
<name>A0A1I0EPV5_9FIRM</name>
<evidence type="ECO:0000256" key="2">
    <source>
        <dbReference type="ARBA" id="ARBA00018672"/>
    </source>
</evidence>
<evidence type="ECO:0000313" key="15">
    <source>
        <dbReference type="Proteomes" id="UP000199800"/>
    </source>
</evidence>
<keyword evidence="8" id="KW-0804">Transcription</keyword>
<keyword evidence="4 10" id="KW-0597">Phosphoprotein</keyword>
<dbReference type="PROSITE" id="PS50110">
    <property type="entry name" value="RESPONSE_REGULATORY"/>
    <property type="match status" value="1"/>
</dbReference>
<dbReference type="STRING" id="29364.SAMN04487772_1238"/>
<dbReference type="InterPro" id="IPR051552">
    <property type="entry name" value="HptR"/>
</dbReference>
<dbReference type="GO" id="GO:0043565">
    <property type="term" value="F:sequence-specific DNA binding"/>
    <property type="evidence" value="ECO:0007669"/>
    <property type="project" value="InterPro"/>
</dbReference>
<evidence type="ECO:0000256" key="9">
    <source>
        <dbReference type="ARBA" id="ARBA00024867"/>
    </source>
</evidence>
<dbReference type="OrthoDB" id="9794370at2"/>
<dbReference type="GO" id="GO:0003700">
    <property type="term" value="F:DNA-binding transcription factor activity"/>
    <property type="evidence" value="ECO:0007669"/>
    <property type="project" value="InterPro"/>
</dbReference>
<dbReference type="GO" id="GO:0005737">
    <property type="term" value="C:cytoplasm"/>
    <property type="evidence" value="ECO:0007669"/>
    <property type="project" value="UniProtKB-SubCell"/>
</dbReference>
<evidence type="ECO:0000256" key="1">
    <source>
        <dbReference type="ARBA" id="ARBA00004496"/>
    </source>
</evidence>
<keyword evidence="5" id="KW-0902">Two-component regulatory system</keyword>
<evidence type="ECO:0000256" key="10">
    <source>
        <dbReference type="PROSITE-ProRule" id="PRU00169"/>
    </source>
</evidence>
<dbReference type="Pfam" id="PF12833">
    <property type="entry name" value="HTH_18"/>
    <property type="match status" value="1"/>
</dbReference>
<feature type="coiled-coil region" evidence="11">
    <location>
        <begin position="109"/>
        <end position="143"/>
    </location>
</feature>
<dbReference type="Gene3D" id="1.10.10.60">
    <property type="entry name" value="Homeodomain-like"/>
    <property type="match status" value="2"/>
</dbReference>
<dbReference type="InterPro" id="IPR018062">
    <property type="entry name" value="HTH_AraC-typ_CS"/>
</dbReference>
<evidence type="ECO:0000256" key="4">
    <source>
        <dbReference type="ARBA" id="ARBA00022553"/>
    </source>
</evidence>
<comment type="function">
    <text evidence="9">May play the central regulatory role in sporulation. It may be an element of the effector pathway responsible for the activation of sporulation genes in response to nutritional stress. Spo0A may act in concert with spo0H (a sigma factor) to control the expression of some genes that are critical to the sporulation process.</text>
</comment>
<feature type="domain" description="Response regulatory" evidence="13">
    <location>
        <begin position="3"/>
        <end position="120"/>
    </location>
</feature>
<dbReference type="InterPro" id="IPR011006">
    <property type="entry name" value="CheY-like_superfamily"/>
</dbReference>
<dbReference type="GO" id="GO:0000160">
    <property type="term" value="P:phosphorelay signal transduction system"/>
    <property type="evidence" value="ECO:0007669"/>
    <property type="project" value="UniProtKB-KW"/>
</dbReference>
<evidence type="ECO:0000256" key="5">
    <source>
        <dbReference type="ARBA" id="ARBA00023012"/>
    </source>
</evidence>
<dbReference type="PROSITE" id="PS00041">
    <property type="entry name" value="HTH_ARAC_FAMILY_1"/>
    <property type="match status" value="1"/>
</dbReference>
<keyword evidence="7" id="KW-0238">DNA-binding</keyword>
<evidence type="ECO:0000256" key="8">
    <source>
        <dbReference type="ARBA" id="ARBA00023163"/>
    </source>
</evidence>